<dbReference type="SMART" id="SM01321">
    <property type="entry name" value="Y1_Tnp"/>
    <property type="match status" value="1"/>
</dbReference>
<dbReference type="InterPro" id="IPR052715">
    <property type="entry name" value="RAYT_transposase"/>
</dbReference>
<dbReference type="EMBL" id="JBHSYQ010000004">
    <property type="protein sequence ID" value="MFC6998104.1"/>
    <property type="molecule type" value="Genomic_DNA"/>
</dbReference>
<keyword evidence="3" id="KW-1185">Reference proteome</keyword>
<dbReference type="PANTHER" id="PTHR36966">
    <property type="entry name" value="REP-ASSOCIATED TYROSINE TRANSPOSASE"/>
    <property type="match status" value="1"/>
</dbReference>
<dbReference type="SUPFAM" id="SSF143422">
    <property type="entry name" value="Transposase IS200-like"/>
    <property type="match status" value="1"/>
</dbReference>
<dbReference type="Gene3D" id="3.30.70.1290">
    <property type="entry name" value="Transposase IS200-like"/>
    <property type="match status" value="1"/>
</dbReference>
<comment type="caution">
    <text evidence="2">The sequence shown here is derived from an EMBL/GenBank/DDBJ whole genome shotgun (WGS) entry which is preliminary data.</text>
</comment>
<name>A0ABW2DJW6_9BACT</name>
<sequence>MKPARKHNRLPQFDYRQERLYYVTVCVKDMACVFGEVRAEQMCLNAYGSVVEKQWQWLAEQYTYVVSHAFVVMPNHVHGILEIKQVAEEADLATAADTLSQGFPSAKAPKIKSLSELIGAFKTTSSKLIKQAGLPDFAWHRSFYDHIIRDERGYEKIKDYIDTNPARWHEDRYRPGKE</sequence>
<evidence type="ECO:0000259" key="1">
    <source>
        <dbReference type="SMART" id="SM01321"/>
    </source>
</evidence>
<protein>
    <submittedName>
        <fullName evidence="2">Transposase</fullName>
    </submittedName>
</protein>
<dbReference type="PANTHER" id="PTHR36966:SF1">
    <property type="entry name" value="REP-ASSOCIATED TYROSINE TRANSPOSASE"/>
    <property type="match status" value="1"/>
</dbReference>
<dbReference type="InterPro" id="IPR036515">
    <property type="entry name" value="Transposase_17_sf"/>
</dbReference>
<dbReference type="InterPro" id="IPR002686">
    <property type="entry name" value="Transposase_17"/>
</dbReference>
<organism evidence="2 3">
    <name type="scientific">Rufibacter roseus</name>
    <dbReference type="NCBI Taxonomy" id="1567108"/>
    <lineage>
        <taxon>Bacteria</taxon>
        <taxon>Pseudomonadati</taxon>
        <taxon>Bacteroidota</taxon>
        <taxon>Cytophagia</taxon>
        <taxon>Cytophagales</taxon>
        <taxon>Hymenobacteraceae</taxon>
        <taxon>Rufibacter</taxon>
    </lineage>
</organism>
<evidence type="ECO:0000313" key="2">
    <source>
        <dbReference type="EMBL" id="MFC6998104.1"/>
    </source>
</evidence>
<reference evidence="3" key="1">
    <citation type="journal article" date="2019" name="Int. J. Syst. Evol. Microbiol.">
        <title>The Global Catalogue of Microorganisms (GCM) 10K type strain sequencing project: providing services to taxonomists for standard genome sequencing and annotation.</title>
        <authorList>
            <consortium name="The Broad Institute Genomics Platform"/>
            <consortium name="The Broad Institute Genome Sequencing Center for Infectious Disease"/>
            <person name="Wu L."/>
            <person name="Ma J."/>
        </authorList>
    </citation>
    <scope>NUCLEOTIDE SEQUENCE [LARGE SCALE GENOMIC DNA]</scope>
    <source>
        <strain evidence="3">CGMCC 4.7393</strain>
    </source>
</reference>
<feature type="domain" description="Transposase IS200-like" evidence="1">
    <location>
        <begin position="16"/>
        <end position="164"/>
    </location>
</feature>
<evidence type="ECO:0000313" key="3">
    <source>
        <dbReference type="Proteomes" id="UP001596405"/>
    </source>
</evidence>
<accession>A0ABW2DJW6</accession>
<proteinExistence type="predicted"/>
<dbReference type="RefSeq" id="WP_066621633.1">
    <property type="nucleotide sequence ID" value="NZ_JBHSYQ010000004.1"/>
</dbReference>
<gene>
    <name evidence="2" type="ORF">ACFQHR_10740</name>
</gene>
<dbReference type="Proteomes" id="UP001596405">
    <property type="component" value="Unassembled WGS sequence"/>
</dbReference>